<dbReference type="PRINTS" id="PR00704">
    <property type="entry name" value="CALPAIN"/>
</dbReference>
<dbReference type="SUPFAM" id="SSF49758">
    <property type="entry name" value="Calpain large subunit, middle domain (domain III)"/>
    <property type="match status" value="1"/>
</dbReference>
<keyword evidence="4" id="KW-0788">Thiol protease</keyword>
<evidence type="ECO:0000256" key="1">
    <source>
        <dbReference type="ARBA" id="ARBA00007623"/>
    </source>
</evidence>
<dbReference type="InterPro" id="IPR022684">
    <property type="entry name" value="Calpain_cysteine_protease"/>
</dbReference>
<dbReference type="CDD" id="cd00044">
    <property type="entry name" value="CysPc"/>
    <property type="match status" value="1"/>
</dbReference>
<dbReference type="Proteomes" id="UP000594260">
    <property type="component" value="Unplaced"/>
</dbReference>
<dbReference type="PROSITE" id="PS50004">
    <property type="entry name" value="C2"/>
    <property type="match status" value="1"/>
</dbReference>
<dbReference type="Pfam" id="PF00648">
    <property type="entry name" value="Peptidase_C2"/>
    <property type="match status" value="2"/>
</dbReference>
<reference evidence="8" key="1">
    <citation type="submission" date="2021-01" db="UniProtKB">
        <authorList>
            <consortium name="EnsemblMetazoa"/>
        </authorList>
    </citation>
    <scope>IDENTIFICATION</scope>
</reference>
<evidence type="ECO:0008006" key="10">
    <source>
        <dbReference type="Google" id="ProtNLM"/>
    </source>
</evidence>
<dbReference type="RefSeq" id="XP_022646550.1">
    <property type="nucleotide sequence ID" value="XM_022790815.1"/>
</dbReference>
<dbReference type="InterPro" id="IPR022683">
    <property type="entry name" value="Calpain_III"/>
</dbReference>
<dbReference type="InterPro" id="IPR035892">
    <property type="entry name" value="C2_domain_sf"/>
</dbReference>
<dbReference type="GO" id="GO:0004198">
    <property type="term" value="F:calcium-dependent cysteine-type endopeptidase activity"/>
    <property type="evidence" value="ECO:0007669"/>
    <property type="project" value="InterPro"/>
</dbReference>
<dbReference type="Gene3D" id="3.90.70.10">
    <property type="entry name" value="Cysteine proteinases"/>
    <property type="match status" value="2"/>
</dbReference>
<dbReference type="InterPro" id="IPR022682">
    <property type="entry name" value="Calpain_domain_III"/>
</dbReference>
<keyword evidence="2" id="KW-0645">Protease</keyword>
<dbReference type="OMA" id="WKFFGEW"/>
<protein>
    <recommendedName>
        <fullName evidence="10">Calpain-5</fullName>
    </recommendedName>
</protein>
<dbReference type="InterPro" id="IPR001300">
    <property type="entry name" value="Peptidase_C2_calpain_cat"/>
</dbReference>
<dbReference type="Pfam" id="PF01067">
    <property type="entry name" value="Calpain_III"/>
    <property type="match status" value="1"/>
</dbReference>
<proteinExistence type="inferred from homology"/>
<comment type="similarity">
    <text evidence="1">Belongs to the peptidase C2 family.</text>
</comment>
<evidence type="ECO:0000313" key="8">
    <source>
        <dbReference type="EnsemblMetazoa" id="XP_022646549"/>
    </source>
</evidence>
<evidence type="ECO:0000259" key="7">
    <source>
        <dbReference type="PROSITE" id="PS50203"/>
    </source>
</evidence>
<evidence type="ECO:0000256" key="5">
    <source>
        <dbReference type="PROSITE-ProRule" id="PRU00239"/>
    </source>
</evidence>
<dbReference type="SMART" id="SM00239">
    <property type="entry name" value="C2"/>
    <property type="match status" value="1"/>
</dbReference>
<evidence type="ECO:0000259" key="6">
    <source>
        <dbReference type="PROSITE" id="PS50004"/>
    </source>
</evidence>
<evidence type="ECO:0000313" key="9">
    <source>
        <dbReference type="Proteomes" id="UP000594260"/>
    </source>
</evidence>
<dbReference type="Gene3D" id="2.60.40.150">
    <property type="entry name" value="C2 domain"/>
    <property type="match status" value="1"/>
</dbReference>
<dbReference type="PROSITE" id="PS50203">
    <property type="entry name" value="CALPAIN_CAT"/>
    <property type="match status" value="1"/>
</dbReference>
<dbReference type="SMART" id="SM00720">
    <property type="entry name" value="calpain_III"/>
    <property type="match status" value="1"/>
</dbReference>
<dbReference type="EnsemblMetazoa" id="XM_022790815">
    <property type="protein sequence ID" value="XP_022646550"/>
    <property type="gene ID" value="LOC111244126"/>
</dbReference>
<comment type="caution">
    <text evidence="5">Lacks conserved residue(s) required for the propagation of feature annotation.</text>
</comment>
<accession>A0A7M7J9N6</accession>
<dbReference type="EnsemblMetazoa" id="XM_022790814">
    <property type="protein sequence ID" value="XP_022646549"/>
    <property type="gene ID" value="LOC111244126"/>
</dbReference>
<dbReference type="InterPro" id="IPR000008">
    <property type="entry name" value="C2_dom"/>
</dbReference>
<dbReference type="KEGG" id="vde:111244126"/>
<dbReference type="Gene3D" id="2.60.120.380">
    <property type="match status" value="1"/>
</dbReference>
<dbReference type="PANTHER" id="PTHR10183">
    <property type="entry name" value="CALPAIN"/>
    <property type="match status" value="1"/>
</dbReference>
<dbReference type="RefSeq" id="XP_022646547.1">
    <property type="nucleotide sequence ID" value="XM_022790812.1"/>
</dbReference>
<dbReference type="InterPro" id="IPR036213">
    <property type="entry name" value="Calpain_III_sf"/>
</dbReference>
<feature type="domain" description="C2" evidence="6">
    <location>
        <begin position="670"/>
        <end position="781"/>
    </location>
</feature>
<dbReference type="AlphaFoldDB" id="A0A7M7J9N6"/>
<keyword evidence="9" id="KW-1185">Reference proteome</keyword>
<dbReference type="SMART" id="SM00230">
    <property type="entry name" value="CysPc"/>
    <property type="match status" value="1"/>
</dbReference>
<feature type="domain" description="Calpain catalytic" evidence="7">
    <location>
        <begin position="68"/>
        <end position="514"/>
    </location>
</feature>
<evidence type="ECO:0000256" key="4">
    <source>
        <dbReference type="ARBA" id="ARBA00022807"/>
    </source>
</evidence>
<dbReference type="Pfam" id="PF00168">
    <property type="entry name" value="C2"/>
    <property type="match status" value="1"/>
</dbReference>
<dbReference type="SUPFAM" id="SSF54001">
    <property type="entry name" value="Cysteine proteinases"/>
    <property type="match status" value="2"/>
</dbReference>
<name>A0A7M7J9N6_VARDE</name>
<dbReference type="RefSeq" id="XP_022646549.1">
    <property type="nucleotide sequence ID" value="XM_022790814.1"/>
</dbReference>
<dbReference type="SUPFAM" id="SSF49562">
    <property type="entry name" value="C2 domain (Calcium/lipid-binding domain, CaLB)"/>
    <property type="match status" value="1"/>
</dbReference>
<dbReference type="InParanoid" id="A0A7M7J9N6"/>
<evidence type="ECO:0000256" key="2">
    <source>
        <dbReference type="ARBA" id="ARBA00022670"/>
    </source>
</evidence>
<dbReference type="PANTHER" id="PTHR10183:SF379">
    <property type="entry name" value="CALPAIN-5"/>
    <property type="match status" value="1"/>
</dbReference>
<dbReference type="InterPro" id="IPR038765">
    <property type="entry name" value="Papain-like_cys_pep_sf"/>
</dbReference>
<evidence type="ECO:0000256" key="3">
    <source>
        <dbReference type="ARBA" id="ARBA00022801"/>
    </source>
</evidence>
<dbReference type="GO" id="GO:0006508">
    <property type="term" value="P:proteolysis"/>
    <property type="evidence" value="ECO:0007669"/>
    <property type="project" value="UniProtKB-KW"/>
</dbReference>
<keyword evidence="3" id="KW-0378">Hydrolase</keyword>
<sequence>MEPAVRCGLCSDVRVAELQYKCAQNTAARAMFIGRSSGVRPQGNQRRPLKKQLNYAALRKTCIESGALWEDQEFRADVTALGSDGGRWLKDSHGIEPGAIGWKRPFELTDDPKFFVEGLASTDVTEGIAGNDWFVSAASALSREKQLFNKVIPSASSYSLVASAEGGKTSSKFTYCGLFRFMFYHFGRWKQVLIDDRLPIDPNTSVPLFAKSRTKDEFWPVLLEKAYAKYLGSYEALCSHRLEQALVDLTGGVAEILDIGGSEMTPQLKDELHARLSDASRKGSPLCAMHELYEEADGLTLTEGRLPCGIMKGRPYTVTGFASIDISASAAIRTLFGGRQQLRMVRLQDPWADSKYTGAFGQNSFKSHLSYSTRSLRRARNRALFNPCSSSSDPDICPNYVFHYGSSFHGNAGGARTRNPGVSSIRTVTASCQDHRSDERLIECQTDTEQNNRTEYMYSTKQLLRFHSSSVEWTRLSQIERSKLGLKIEQAAEFWVTYDDLLKYFTQFLICHLSRGATDRSGFFGSLANYGSSLWEHAFTGEWTIGTKGSIQDRAGGSAADSVLRNPQYLLEVIQEQAELIVYLMQESPFEAIGFILMKVEANRQFRLHRQKEVIYSSEFLALRDQLSRVGPIPRGRYILIPCTLEAEISQTYLVRVLAKLGAVVMRELLLDQPQKTFLSRKLPSLVTYVKIYGAKDLVKKTPFSMSPYCVIQCEGTSARSASGKGTSPQWKFEALFYRKDPKSSVTIQVWNHSLVMDQCLGRAILPPETGPELKEFELALNLKKCETPVGYVTVETYTTNDVLSV</sequence>
<dbReference type="GeneID" id="111244126"/>
<organism evidence="8 9">
    <name type="scientific">Varroa destructor</name>
    <name type="common">Honeybee mite</name>
    <dbReference type="NCBI Taxonomy" id="109461"/>
    <lineage>
        <taxon>Eukaryota</taxon>
        <taxon>Metazoa</taxon>
        <taxon>Ecdysozoa</taxon>
        <taxon>Arthropoda</taxon>
        <taxon>Chelicerata</taxon>
        <taxon>Arachnida</taxon>
        <taxon>Acari</taxon>
        <taxon>Parasitiformes</taxon>
        <taxon>Mesostigmata</taxon>
        <taxon>Gamasina</taxon>
        <taxon>Dermanyssoidea</taxon>
        <taxon>Varroidae</taxon>
        <taxon>Varroa</taxon>
    </lineage>
</organism>
<dbReference type="OrthoDB" id="424753at2759"/>
<dbReference type="GO" id="GO:0005737">
    <property type="term" value="C:cytoplasm"/>
    <property type="evidence" value="ECO:0007669"/>
    <property type="project" value="TreeGrafter"/>
</dbReference>
<dbReference type="EnsemblMetazoa" id="XM_022790812">
    <property type="protein sequence ID" value="XP_022646547"/>
    <property type="gene ID" value="LOC111244126"/>
</dbReference>